<evidence type="ECO:0000313" key="3">
    <source>
        <dbReference type="Proteomes" id="UP001304300"/>
    </source>
</evidence>
<dbReference type="PANTHER" id="PTHR23020">
    <property type="entry name" value="UNCHARACTERIZED NUCLEAR HORMONE RECEPTOR-RELATED"/>
    <property type="match status" value="1"/>
</dbReference>
<dbReference type="SMART" id="SM00587">
    <property type="entry name" value="CHK"/>
    <property type="match status" value="1"/>
</dbReference>
<dbReference type="RefSeq" id="WP_317833054.1">
    <property type="nucleotide sequence ID" value="NZ_CP136920.1"/>
</dbReference>
<feature type="domain" description="CHK kinase-like" evidence="1">
    <location>
        <begin position="122"/>
        <end position="296"/>
    </location>
</feature>
<dbReference type="EMBL" id="CP136920">
    <property type="protein sequence ID" value="WOO40836.1"/>
    <property type="molecule type" value="Genomic_DNA"/>
</dbReference>
<reference evidence="2 3" key="1">
    <citation type="submission" date="2023-10" db="EMBL/GenBank/DDBJ databases">
        <title>Rubellicoccus peritrichatus gen. nov., sp. nov., isolated from an algae of coral reef tank.</title>
        <authorList>
            <person name="Luo J."/>
        </authorList>
    </citation>
    <scope>NUCLEOTIDE SEQUENCE [LARGE SCALE GENOMIC DNA]</scope>
    <source>
        <strain evidence="2 3">CR14</strain>
    </source>
</reference>
<dbReference type="InterPro" id="IPR011009">
    <property type="entry name" value="Kinase-like_dom_sf"/>
</dbReference>
<dbReference type="SUPFAM" id="SSF56112">
    <property type="entry name" value="Protein kinase-like (PK-like)"/>
    <property type="match status" value="1"/>
</dbReference>
<proteinExistence type="predicted"/>
<dbReference type="InterPro" id="IPR052961">
    <property type="entry name" value="Oxido-Kinase-like_Enzymes"/>
</dbReference>
<dbReference type="InterPro" id="IPR004119">
    <property type="entry name" value="EcKL"/>
</dbReference>
<dbReference type="Gene3D" id="3.90.1200.10">
    <property type="match status" value="1"/>
</dbReference>
<keyword evidence="3" id="KW-1185">Reference proteome</keyword>
<gene>
    <name evidence="2" type="ORF">RZN69_19605</name>
</gene>
<protein>
    <submittedName>
        <fullName evidence="2">Oxidoreductase family protein</fullName>
    </submittedName>
</protein>
<dbReference type="InterPro" id="IPR015897">
    <property type="entry name" value="CHK_kinase-like"/>
</dbReference>
<evidence type="ECO:0000259" key="1">
    <source>
        <dbReference type="SMART" id="SM00587"/>
    </source>
</evidence>
<accession>A0AAQ3L852</accession>
<dbReference type="Pfam" id="PF02958">
    <property type="entry name" value="EcKL"/>
    <property type="match status" value="1"/>
</dbReference>
<organism evidence="2 3">
    <name type="scientific">Rubellicoccus peritrichatus</name>
    <dbReference type="NCBI Taxonomy" id="3080537"/>
    <lineage>
        <taxon>Bacteria</taxon>
        <taxon>Pseudomonadati</taxon>
        <taxon>Verrucomicrobiota</taxon>
        <taxon>Opitutia</taxon>
        <taxon>Puniceicoccales</taxon>
        <taxon>Cerasicoccaceae</taxon>
        <taxon>Rubellicoccus</taxon>
    </lineage>
</organism>
<dbReference type="KEGG" id="puo:RZN69_19605"/>
<dbReference type="PANTHER" id="PTHR23020:SF41">
    <property type="entry name" value="AMINOGLYCOSIDE PHOSPHOTRANSFERASE DOMAIN-CONTAINING PROTEIN"/>
    <property type="match status" value="1"/>
</dbReference>
<sequence>MKLSVPERIEEITPEWITAMLKANGHLTDASVVNTNATKLGQDMGFLSCVAKFDLTYDMDETTAPKSIVVKIRPLDEQLLEIGEAMNAFEREIRFYQEVAPKVDARLPKFYATSGSGPEYALIMEDLSFCRAGDQVEGMPHEMVAKTAKLMAKIQARFWNNDDLNNLDWMPESNHVECTFTDKWDSFVEHFGHLVDKEGLALGEKLAPNIDWVINEIACRPKTITHSDLREDNLLFGPDGTEDEVIIVDWQLATRSMGVFDVTRLMAGSSTPDERRGHEIEILRAWHNTLKAEGIDYYWEEALYDLRLAMLQCICHPVHFHTAFIDKQKGRSKLLTEAIVRRHFASAVDLQAEVALPG</sequence>
<evidence type="ECO:0000313" key="2">
    <source>
        <dbReference type="EMBL" id="WOO40836.1"/>
    </source>
</evidence>
<dbReference type="AlphaFoldDB" id="A0AAQ3L852"/>
<dbReference type="Proteomes" id="UP001304300">
    <property type="component" value="Chromosome"/>
</dbReference>
<name>A0AAQ3L852_9BACT</name>